<accession>A0ABT5FIK8</accession>
<evidence type="ECO:0000313" key="3">
    <source>
        <dbReference type="EMBL" id="MDC2891021.1"/>
    </source>
</evidence>
<dbReference type="Proteomes" id="UP001528411">
    <property type="component" value="Unassembled WGS sequence"/>
</dbReference>
<dbReference type="InterPro" id="IPR021029">
    <property type="entry name" value="DNA_pol_III_tau_dom-5"/>
</dbReference>
<dbReference type="InterPro" id="IPR038249">
    <property type="entry name" value="PolIII_tau_V_sf"/>
</dbReference>
<sequence>MEVSEQSLTSTHQGSVNAVQKPYETPEISPKIVTEVEPKVEQKVDPRELAANQQPPVDNKQGDDLQATQTFKNQERGQEQKQTTAQAATQPIVDPILAGYEDYQHISNQTAEQEHELLSQQAFYQDMAESQGFDPSSEFQQGAAHFPEQSLGHIEPPPQEPSVVAQMPQSNSALNSTSELENPVMAILANRGLPTNLANVASSVQTAEIEKLESNSSAQEPQQSQEQVPVEKVIEEKLEELPDLKPIEHDEVKFAHEVDEWARMIEVSDLAGLGRQLARNGEVKIDGNQIELTVKQEFAHLLNERSEAELTDVVSRLSPASNFVINKSEITQASPADIQKNINVNRQERAEQSIAEDGFVQTLLNEFGGKIIPGTINPVS</sequence>
<evidence type="ECO:0000313" key="4">
    <source>
        <dbReference type="Proteomes" id="UP001528411"/>
    </source>
</evidence>
<feature type="domain" description="DNA polymerase III tau subunit" evidence="2">
    <location>
        <begin position="249"/>
        <end position="371"/>
    </location>
</feature>
<feature type="compositionally biased region" description="Basic and acidic residues" evidence="1">
    <location>
        <begin position="34"/>
        <end position="48"/>
    </location>
</feature>
<feature type="region of interest" description="Disordered" evidence="1">
    <location>
        <begin position="129"/>
        <end position="164"/>
    </location>
</feature>
<name>A0ABT5FIK8_9GAMM</name>
<dbReference type="Pfam" id="PF12170">
    <property type="entry name" value="DNA_pol3_tau_5"/>
    <property type="match status" value="1"/>
</dbReference>
<keyword evidence="4" id="KW-1185">Reference proteome</keyword>
<evidence type="ECO:0000259" key="2">
    <source>
        <dbReference type="Pfam" id="PF12170"/>
    </source>
</evidence>
<reference evidence="3 4" key="1">
    <citation type="submission" date="2023-01" db="EMBL/GenBank/DDBJ databases">
        <title>Psychrosphaera sp. nov., isolated from marine algae.</title>
        <authorList>
            <person name="Bayburt H."/>
            <person name="Choi B.J."/>
            <person name="Kim J.M."/>
            <person name="Choi D.G."/>
            <person name="Jeon C.O."/>
        </authorList>
    </citation>
    <scope>NUCLEOTIDE SEQUENCE [LARGE SCALE GENOMIC DNA]</scope>
    <source>
        <strain evidence="3 4">G1-22</strain>
    </source>
</reference>
<dbReference type="Gene3D" id="3.30.300.150">
    <property type="entry name" value="DNA polymerase III, tau subunit, domain V"/>
    <property type="match status" value="1"/>
</dbReference>
<dbReference type="RefSeq" id="WP_272182066.1">
    <property type="nucleotide sequence ID" value="NZ_JAQOMS010000002.1"/>
</dbReference>
<feature type="region of interest" description="Disordered" evidence="1">
    <location>
        <begin position="1"/>
        <end position="90"/>
    </location>
</feature>
<organism evidence="3 4">
    <name type="scientific">Psychrosphaera algicola</name>
    <dbReference type="NCBI Taxonomy" id="3023714"/>
    <lineage>
        <taxon>Bacteria</taxon>
        <taxon>Pseudomonadati</taxon>
        <taxon>Pseudomonadota</taxon>
        <taxon>Gammaproteobacteria</taxon>
        <taxon>Alteromonadales</taxon>
        <taxon>Pseudoalteromonadaceae</taxon>
        <taxon>Psychrosphaera</taxon>
    </lineage>
</organism>
<dbReference type="EMBL" id="JAQOMS010000002">
    <property type="protein sequence ID" value="MDC2891021.1"/>
    <property type="molecule type" value="Genomic_DNA"/>
</dbReference>
<comment type="caution">
    <text evidence="3">The sequence shown here is derived from an EMBL/GenBank/DDBJ whole genome shotgun (WGS) entry which is preliminary data.</text>
</comment>
<gene>
    <name evidence="3" type="ORF">PN838_22690</name>
</gene>
<proteinExistence type="predicted"/>
<feature type="compositionally biased region" description="Polar residues" evidence="1">
    <location>
        <begin position="1"/>
        <end position="18"/>
    </location>
</feature>
<evidence type="ECO:0000256" key="1">
    <source>
        <dbReference type="SAM" id="MobiDB-lite"/>
    </source>
</evidence>
<protein>
    <submittedName>
        <fullName evidence="3">DNA polymerase III subunit gamma/tau C-terminal domain-containing protein</fullName>
    </submittedName>
</protein>